<feature type="domain" description="Major facilitator superfamily (MFS) profile" evidence="8">
    <location>
        <begin position="26"/>
        <end position="411"/>
    </location>
</feature>
<sequence>MTVISELRMQTVVEPTLRDGWDASLRARVVLTGAVMGLLFIGVNIATPIYPVLQAELGLGPFGVTVAFTAYVLALIVGLLCYGHWSDHIGRRAALVIAVVLALAGGLVFAFAPSLSFLVVGRVLQGAAVAAATGASSAALRELMPGHPEWAGRFTLLLNAGGVAAGPVIGGALSQLPDPTTTPFLIHSVALLLVLVPLWLVRARPALAPAPGRAREALRPRPPKLAREALVQFWIAALTGLLSFALFGLVLSLAPVYLGSVFGIESPLLLGIIAALTLAASAASQLVGRATPAIIGPALVVMGLGTVALAYGAHLESLAVVVAGSLVAGAAQGLAFRGAFNDASAAIPAALQAQVTSLIYLVTYLGSAIPVLLLGFVAGRIGMDASFGYFSAGMLACCIALAAVAVARHRRLQARAAR</sequence>
<evidence type="ECO:0000313" key="9">
    <source>
        <dbReference type="EMBL" id="GAA3697587.1"/>
    </source>
</evidence>
<protein>
    <submittedName>
        <fullName evidence="9">MFS transporter</fullName>
    </submittedName>
</protein>
<keyword evidence="10" id="KW-1185">Reference proteome</keyword>
<evidence type="ECO:0000259" key="8">
    <source>
        <dbReference type="PROSITE" id="PS50850"/>
    </source>
</evidence>
<dbReference type="Pfam" id="PF07690">
    <property type="entry name" value="MFS_1"/>
    <property type="match status" value="1"/>
</dbReference>
<evidence type="ECO:0000256" key="2">
    <source>
        <dbReference type="ARBA" id="ARBA00022448"/>
    </source>
</evidence>
<feature type="transmembrane region" description="Helical" evidence="7">
    <location>
        <begin position="357"/>
        <end position="381"/>
    </location>
</feature>
<feature type="transmembrane region" description="Helical" evidence="7">
    <location>
        <begin position="156"/>
        <end position="176"/>
    </location>
</feature>
<keyword evidence="4 7" id="KW-0812">Transmembrane</keyword>
<feature type="transmembrane region" description="Helical" evidence="7">
    <location>
        <begin position="94"/>
        <end position="112"/>
    </location>
</feature>
<feature type="transmembrane region" description="Helical" evidence="7">
    <location>
        <begin position="257"/>
        <end position="280"/>
    </location>
</feature>
<feature type="transmembrane region" description="Helical" evidence="7">
    <location>
        <begin position="317"/>
        <end position="336"/>
    </location>
</feature>
<feature type="transmembrane region" description="Helical" evidence="7">
    <location>
        <begin position="229"/>
        <end position="251"/>
    </location>
</feature>
<dbReference type="Proteomes" id="UP001501536">
    <property type="component" value="Unassembled WGS sequence"/>
</dbReference>
<comment type="subcellular location">
    <subcellularLocation>
        <location evidence="1">Cell membrane</location>
        <topology evidence="1">Multi-pass membrane protein</topology>
    </subcellularLocation>
</comment>
<dbReference type="InterPro" id="IPR036259">
    <property type="entry name" value="MFS_trans_sf"/>
</dbReference>
<evidence type="ECO:0000256" key="6">
    <source>
        <dbReference type="ARBA" id="ARBA00023136"/>
    </source>
</evidence>
<dbReference type="InterPro" id="IPR050171">
    <property type="entry name" value="MFS_Transporters"/>
</dbReference>
<feature type="transmembrane region" description="Helical" evidence="7">
    <location>
        <begin position="62"/>
        <end position="82"/>
    </location>
</feature>
<dbReference type="SUPFAM" id="SSF103473">
    <property type="entry name" value="MFS general substrate transporter"/>
    <property type="match status" value="1"/>
</dbReference>
<feature type="transmembrane region" description="Helical" evidence="7">
    <location>
        <begin position="182"/>
        <end position="201"/>
    </location>
</feature>
<evidence type="ECO:0000256" key="5">
    <source>
        <dbReference type="ARBA" id="ARBA00022989"/>
    </source>
</evidence>
<dbReference type="PANTHER" id="PTHR23517:SF13">
    <property type="entry name" value="MAJOR FACILITATOR SUPERFAMILY MFS_1"/>
    <property type="match status" value="1"/>
</dbReference>
<reference evidence="10" key="1">
    <citation type="journal article" date="2019" name="Int. J. Syst. Evol. Microbiol.">
        <title>The Global Catalogue of Microorganisms (GCM) 10K type strain sequencing project: providing services to taxonomists for standard genome sequencing and annotation.</title>
        <authorList>
            <consortium name="The Broad Institute Genomics Platform"/>
            <consortium name="The Broad Institute Genome Sequencing Center for Infectious Disease"/>
            <person name="Wu L."/>
            <person name="Ma J."/>
        </authorList>
    </citation>
    <scope>NUCLEOTIDE SEQUENCE [LARGE SCALE GENOMIC DNA]</scope>
    <source>
        <strain evidence="10">JCM 16961</strain>
    </source>
</reference>
<dbReference type="PROSITE" id="PS50850">
    <property type="entry name" value="MFS"/>
    <property type="match status" value="1"/>
</dbReference>
<keyword evidence="5 7" id="KW-1133">Transmembrane helix</keyword>
<evidence type="ECO:0000256" key="4">
    <source>
        <dbReference type="ARBA" id="ARBA00022692"/>
    </source>
</evidence>
<dbReference type="InterPro" id="IPR020846">
    <property type="entry name" value="MFS_dom"/>
</dbReference>
<feature type="transmembrane region" description="Helical" evidence="7">
    <location>
        <begin position="29"/>
        <end position="50"/>
    </location>
</feature>
<keyword evidence="6 7" id="KW-0472">Membrane</keyword>
<dbReference type="Gene3D" id="1.20.1250.20">
    <property type="entry name" value="MFS general substrate transporter like domains"/>
    <property type="match status" value="1"/>
</dbReference>
<comment type="caution">
    <text evidence="9">The sequence shown here is derived from an EMBL/GenBank/DDBJ whole genome shotgun (WGS) entry which is preliminary data.</text>
</comment>
<keyword evidence="3" id="KW-1003">Cell membrane</keyword>
<accession>A0ABP7CWY6</accession>
<feature type="transmembrane region" description="Helical" evidence="7">
    <location>
        <begin position="387"/>
        <end position="407"/>
    </location>
</feature>
<proteinExistence type="predicted"/>
<dbReference type="PANTHER" id="PTHR23517">
    <property type="entry name" value="RESISTANCE PROTEIN MDTM, PUTATIVE-RELATED-RELATED"/>
    <property type="match status" value="1"/>
</dbReference>
<name>A0ABP7CWY6_9MICC</name>
<evidence type="ECO:0000256" key="3">
    <source>
        <dbReference type="ARBA" id="ARBA00022475"/>
    </source>
</evidence>
<evidence type="ECO:0000256" key="7">
    <source>
        <dbReference type="SAM" id="Phobius"/>
    </source>
</evidence>
<dbReference type="InterPro" id="IPR011701">
    <property type="entry name" value="MFS"/>
</dbReference>
<gene>
    <name evidence="9" type="ORF">GCM10022377_08100</name>
</gene>
<evidence type="ECO:0000313" key="10">
    <source>
        <dbReference type="Proteomes" id="UP001501536"/>
    </source>
</evidence>
<feature type="transmembrane region" description="Helical" evidence="7">
    <location>
        <begin position="292"/>
        <end position="311"/>
    </location>
</feature>
<dbReference type="EMBL" id="BAABCJ010000001">
    <property type="protein sequence ID" value="GAA3697587.1"/>
    <property type="molecule type" value="Genomic_DNA"/>
</dbReference>
<dbReference type="RefSeq" id="WP_344880326.1">
    <property type="nucleotide sequence ID" value="NZ_BAABCJ010000001.1"/>
</dbReference>
<keyword evidence="2" id="KW-0813">Transport</keyword>
<evidence type="ECO:0000256" key="1">
    <source>
        <dbReference type="ARBA" id="ARBA00004651"/>
    </source>
</evidence>
<organism evidence="9 10">
    <name type="scientific">Zhihengliuella alba</name>
    <dbReference type="NCBI Taxonomy" id="547018"/>
    <lineage>
        <taxon>Bacteria</taxon>
        <taxon>Bacillati</taxon>
        <taxon>Actinomycetota</taxon>
        <taxon>Actinomycetes</taxon>
        <taxon>Micrococcales</taxon>
        <taxon>Micrococcaceae</taxon>
        <taxon>Zhihengliuella</taxon>
    </lineage>
</organism>